<evidence type="ECO:0000313" key="3">
    <source>
        <dbReference type="EMBL" id="ALY08441.1"/>
    </source>
</evidence>
<dbReference type="GeneID" id="40079089"/>
<keyword evidence="2" id="KW-1133">Transmembrane helix</keyword>
<accession>A0A0U3THQ6</accession>
<feature type="region of interest" description="Disordered" evidence="1">
    <location>
        <begin position="123"/>
        <end position="142"/>
    </location>
</feature>
<dbReference type="RefSeq" id="YP_009603224.1">
    <property type="nucleotide sequence ID" value="NC_041949.1"/>
</dbReference>
<evidence type="ECO:0000256" key="1">
    <source>
        <dbReference type="SAM" id="MobiDB-lite"/>
    </source>
</evidence>
<evidence type="ECO:0000313" key="4">
    <source>
        <dbReference type="Proteomes" id="UP000225890"/>
    </source>
</evidence>
<dbReference type="KEGG" id="vg:40079089"/>
<dbReference type="EMBL" id="KU160638">
    <property type="protein sequence ID" value="ALY08441.1"/>
    <property type="molecule type" value="Genomic_DNA"/>
</dbReference>
<keyword evidence="2" id="KW-0472">Membrane</keyword>
<organism evidence="3 4">
    <name type="scientific">Arthrobacter phage Amigo</name>
    <dbReference type="NCBI Taxonomy" id="1772291"/>
    <lineage>
        <taxon>Viruses</taxon>
        <taxon>Duplodnaviria</taxon>
        <taxon>Heunggongvirae</taxon>
        <taxon>Uroviricota</taxon>
        <taxon>Caudoviricetes</taxon>
        <taxon>Amigovirus</taxon>
        <taxon>Amigovirus amigo</taxon>
    </lineage>
</organism>
<evidence type="ECO:0000256" key="2">
    <source>
        <dbReference type="SAM" id="Phobius"/>
    </source>
</evidence>
<dbReference type="OrthoDB" id="34633at10239"/>
<keyword evidence="2" id="KW-0812">Transmembrane</keyword>
<protein>
    <submittedName>
        <fullName evidence="3">Uncharacterized protein</fullName>
    </submittedName>
</protein>
<feature type="transmembrane region" description="Helical" evidence="2">
    <location>
        <begin position="12"/>
        <end position="34"/>
    </location>
</feature>
<keyword evidence="4" id="KW-1185">Reference proteome</keyword>
<reference evidence="3 4" key="1">
    <citation type="submission" date="2015-11" db="EMBL/GenBank/DDBJ databases">
        <authorList>
            <person name="Bagnasco F.G."/>
            <person name="Brynell Z.S."/>
            <person name="Burke S.O."/>
            <person name="Chimalakonda N.S."/>
            <person name="Connor J.A."/>
            <person name="Curtis K.N."/>
            <person name="Deaton B.M."/>
            <person name="Fahnestock A.K."/>
            <person name="Fratus C.R."/>
            <person name="Karstens A.W."/>
            <person name="Konde S.A."/>
            <person name="Lantz C.N."/>
            <person name="Lee S.M."/>
            <person name="Miller S.N."/>
            <person name="Minick J.E."/>
            <person name="Pruett K.M."/>
            <person name="Rose V.A."/>
            <person name="Schick A.M."/>
            <person name="Sells C.A."/>
            <person name="Sieker J.W."/>
            <person name="Thomas D.S."/>
            <person name="Warrad Y.M."/>
            <person name="Wyper J.F."/>
            <person name="Adair T.L."/>
            <person name="Gibbon B.C."/>
            <person name="Wu H."/>
            <person name="Jones W.S."/>
            <person name="Serrano M.G."/>
            <person name="Buck G."/>
            <person name="Lee V."/>
            <person name="Wang Y."/>
            <person name="Carvalho R."/>
            <person name="Voegtly L."/>
            <person name="Shi R."/>
            <person name="Duckworth R."/>
            <person name="Johnson A."/>
            <person name="Loviza R."/>
            <person name="Walstead R."/>
            <person name="Shah Z."/>
            <person name="Kiflezghi M."/>
            <person name="Wade K."/>
            <person name="Bradley K.W."/>
            <person name="Asai D.J."/>
            <person name="Bowman C.A."/>
            <person name="Russell D.A."/>
            <person name="Pope W.H."/>
            <person name="Jacobs-Sera D."/>
            <person name="Hendrix R.W."/>
            <person name="Hatfull G.F."/>
        </authorList>
    </citation>
    <scope>NUCLEOTIDE SEQUENCE [LARGE SCALE GENOMIC DNA]</scope>
</reference>
<dbReference type="Proteomes" id="UP000225890">
    <property type="component" value="Segment"/>
</dbReference>
<name>A0A0U3THQ6_9CAUD</name>
<sequence>MKGVNMDNEVIVALISATSAITIAGFGLLGALLAKQSAKASDTHKQVTETKALAEEAKEQVTNAHTSNFREEVTESFNEIRRKFSETHEKIDKQGNSLKAAHGKLNKVDNAVQELTASDKAQWHRLDKIDPPDDFLGGSNAD</sequence>
<proteinExistence type="predicted"/>
<gene>
    <name evidence="3" type="primary">41</name>
    <name evidence="3" type="ORF">AMIGO_41</name>
</gene>